<dbReference type="InterPro" id="IPR050822">
    <property type="entry name" value="Cerebellin_Synaptic_Org"/>
</dbReference>
<dbReference type="Pfam" id="PF00386">
    <property type="entry name" value="C1q"/>
    <property type="match status" value="1"/>
</dbReference>
<keyword evidence="7" id="KW-1185">Reference proteome</keyword>
<organism evidence="6 7">
    <name type="scientific">Megalops atlanticus</name>
    <name type="common">Tarpon</name>
    <name type="synonym">Clupea gigantea</name>
    <dbReference type="NCBI Taxonomy" id="7932"/>
    <lineage>
        <taxon>Eukaryota</taxon>
        <taxon>Metazoa</taxon>
        <taxon>Chordata</taxon>
        <taxon>Craniata</taxon>
        <taxon>Vertebrata</taxon>
        <taxon>Euteleostomi</taxon>
        <taxon>Actinopterygii</taxon>
        <taxon>Neopterygii</taxon>
        <taxon>Teleostei</taxon>
        <taxon>Elopiformes</taxon>
        <taxon>Megalopidae</taxon>
        <taxon>Megalops</taxon>
    </lineage>
</organism>
<name>A0A9D3PI27_MEGAT</name>
<dbReference type="SUPFAM" id="SSF49842">
    <property type="entry name" value="TNF-like"/>
    <property type="match status" value="1"/>
</dbReference>
<dbReference type="SMART" id="SM00110">
    <property type="entry name" value="C1Q"/>
    <property type="match status" value="1"/>
</dbReference>
<comment type="subcellular location">
    <subcellularLocation>
        <location evidence="1">Secreted</location>
    </subcellularLocation>
</comment>
<evidence type="ECO:0000313" key="6">
    <source>
        <dbReference type="EMBL" id="KAG7459723.1"/>
    </source>
</evidence>
<dbReference type="InterPro" id="IPR001073">
    <property type="entry name" value="C1q_dom"/>
</dbReference>
<keyword evidence="3 4" id="KW-0732">Signal</keyword>
<evidence type="ECO:0000259" key="5">
    <source>
        <dbReference type="PROSITE" id="PS50871"/>
    </source>
</evidence>
<gene>
    <name evidence="6" type="ORF">MATL_G00213610</name>
</gene>
<proteinExistence type="predicted"/>
<feature type="domain" description="C1q" evidence="5">
    <location>
        <begin position="81"/>
        <end position="221"/>
    </location>
</feature>
<dbReference type="Proteomes" id="UP001046870">
    <property type="component" value="Chromosome 19"/>
</dbReference>
<comment type="caution">
    <text evidence="6">The sequence shown here is derived from an EMBL/GenBank/DDBJ whole genome shotgun (WGS) entry which is preliminary data.</text>
</comment>
<dbReference type="OrthoDB" id="10070467at2759"/>
<feature type="chain" id="PRO_5038997676" description="C1q domain-containing protein" evidence="4">
    <location>
        <begin position="41"/>
        <end position="221"/>
    </location>
</feature>
<dbReference type="PRINTS" id="PR00007">
    <property type="entry name" value="COMPLEMNTC1Q"/>
</dbReference>
<evidence type="ECO:0000256" key="4">
    <source>
        <dbReference type="SAM" id="SignalP"/>
    </source>
</evidence>
<sequence length="221" mass="24480">MDVYKKGSKDSAVLSIPERLRKMTAHQIVLLCLLVGPALGQTDEQAKKMALAMQDSCPQNTLSSQLCKLEARVEQLERELKDFPQVAFSAALRESGSGNIGPFTIDTVLQYKKIFSNIGNCYNPSTGIFTARVKGAYYFRFSAFNNIDGTPSTNVVLMKNDMRTVSIWDKSPSDTNDSASNAVVLQLEEGDSVFVRLPANTRVFDDLGYYNSFSGFLLFPM</sequence>
<evidence type="ECO:0000313" key="7">
    <source>
        <dbReference type="Proteomes" id="UP001046870"/>
    </source>
</evidence>
<dbReference type="PROSITE" id="PS50871">
    <property type="entry name" value="C1Q"/>
    <property type="match status" value="1"/>
</dbReference>
<dbReference type="GO" id="GO:0005576">
    <property type="term" value="C:extracellular region"/>
    <property type="evidence" value="ECO:0007669"/>
    <property type="project" value="UniProtKB-SubCell"/>
</dbReference>
<dbReference type="Gene3D" id="2.60.120.40">
    <property type="match status" value="1"/>
</dbReference>
<evidence type="ECO:0000256" key="3">
    <source>
        <dbReference type="ARBA" id="ARBA00022729"/>
    </source>
</evidence>
<dbReference type="AlphaFoldDB" id="A0A9D3PI27"/>
<dbReference type="InterPro" id="IPR008983">
    <property type="entry name" value="Tumour_necrosis_fac-like_dom"/>
</dbReference>
<dbReference type="PANTHER" id="PTHR22923:SF102">
    <property type="entry name" value="CEREBELLIN 13-RELATED"/>
    <property type="match status" value="1"/>
</dbReference>
<accession>A0A9D3PI27</accession>
<evidence type="ECO:0000256" key="1">
    <source>
        <dbReference type="ARBA" id="ARBA00004613"/>
    </source>
</evidence>
<dbReference type="PANTHER" id="PTHR22923">
    <property type="entry name" value="CEREBELLIN-RELATED"/>
    <property type="match status" value="1"/>
</dbReference>
<feature type="signal peptide" evidence="4">
    <location>
        <begin position="1"/>
        <end position="40"/>
    </location>
</feature>
<reference evidence="6" key="1">
    <citation type="submission" date="2021-01" db="EMBL/GenBank/DDBJ databases">
        <authorList>
            <person name="Zahm M."/>
            <person name="Roques C."/>
            <person name="Cabau C."/>
            <person name="Klopp C."/>
            <person name="Donnadieu C."/>
            <person name="Jouanno E."/>
            <person name="Lampietro C."/>
            <person name="Louis A."/>
            <person name="Herpin A."/>
            <person name="Echchiki A."/>
            <person name="Berthelot C."/>
            <person name="Parey E."/>
            <person name="Roest-Crollius H."/>
            <person name="Braasch I."/>
            <person name="Postlethwait J."/>
            <person name="Bobe J."/>
            <person name="Montfort J."/>
            <person name="Bouchez O."/>
            <person name="Begum T."/>
            <person name="Mejri S."/>
            <person name="Adams A."/>
            <person name="Chen W.-J."/>
            <person name="Guiguen Y."/>
        </authorList>
    </citation>
    <scope>NUCLEOTIDE SEQUENCE</scope>
    <source>
        <strain evidence="6">YG-15Mar2019-1</strain>
        <tissue evidence="6">Brain</tissue>
    </source>
</reference>
<protein>
    <recommendedName>
        <fullName evidence="5">C1q domain-containing protein</fullName>
    </recommendedName>
</protein>
<dbReference type="EMBL" id="JAFDVH010000019">
    <property type="protein sequence ID" value="KAG7459723.1"/>
    <property type="molecule type" value="Genomic_DNA"/>
</dbReference>
<keyword evidence="2" id="KW-0964">Secreted</keyword>
<evidence type="ECO:0000256" key="2">
    <source>
        <dbReference type="ARBA" id="ARBA00022525"/>
    </source>
</evidence>